<evidence type="ECO:0000256" key="2">
    <source>
        <dbReference type="ARBA" id="ARBA00008389"/>
    </source>
</evidence>
<evidence type="ECO:0000313" key="9">
    <source>
        <dbReference type="EnsemblMetazoa" id="Aqu2.1.22425_001"/>
    </source>
</evidence>
<dbReference type="InterPro" id="IPR006434">
    <property type="entry name" value="Pyrimidine_nucleotidase_eu"/>
</dbReference>
<organism evidence="9">
    <name type="scientific">Amphimedon queenslandica</name>
    <name type="common">Sponge</name>
    <dbReference type="NCBI Taxonomy" id="400682"/>
    <lineage>
        <taxon>Eukaryota</taxon>
        <taxon>Metazoa</taxon>
        <taxon>Porifera</taxon>
        <taxon>Demospongiae</taxon>
        <taxon>Heteroscleromorpha</taxon>
        <taxon>Haplosclerida</taxon>
        <taxon>Niphatidae</taxon>
        <taxon>Amphimedon</taxon>
    </lineage>
</organism>
<dbReference type="Gene3D" id="3.40.50.1000">
    <property type="entry name" value="HAD superfamily/HAD-like"/>
    <property type="match status" value="1"/>
</dbReference>
<sequence>MAAAAFVALKQLLEEPPVHCKDIESVIDCIGRMRTAGRHKLQVLSDFDYTLTYPHFNGKPVTTSHGVMESSGLLSKSFVEKALNLKAKYLPIEHCHERSLQEKTEAMEEWWRTVHHLITQQSVTKNMLVEMVKASDIFFRDHHDDMFRLLEVNDVPLTICSAGLADIILIALDATSYKEHANLSVVGNKMIYNEESVVTAFTEPVIHSYNKGLTSLTRYPQLVKKLKDRSNVIVIGDSQGDPFMINGLENIDNVIKIGFLNQKKEALLTVYEELYDIVITDPASSLFVPLSIMKAILTENS</sequence>
<proteinExistence type="inferred from homology"/>
<dbReference type="Gene3D" id="1.10.150.340">
    <property type="entry name" value="Pyrimidine 5'-nucleotidase (UMPH-1), N-terminal domain"/>
    <property type="match status" value="1"/>
</dbReference>
<dbReference type="InterPro" id="IPR036412">
    <property type="entry name" value="HAD-like_sf"/>
</dbReference>
<accession>A0A1X7U3T1</accession>
<dbReference type="Pfam" id="PF05822">
    <property type="entry name" value="UMPH-1"/>
    <property type="match status" value="1"/>
</dbReference>
<reference evidence="10" key="1">
    <citation type="journal article" date="2010" name="Nature">
        <title>The Amphimedon queenslandica genome and the evolution of animal complexity.</title>
        <authorList>
            <person name="Srivastava M."/>
            <person name="Simakov O."/>
            <person name="Chapman J."/>
            <person name="Fahey B."/>
            <person name="Gauthier M.E."/>
            <person name="Mitros T."/>
            <person name="Richards G.S."/>
            <person name="Conaco C."/>
            <person name="Dacre M."/>
            <person name="Hellsten U."/>
            <person name="Larroux C."/>
            <person name="Putnam N.H."/>
            <person name="Stanke M."/>
            <person name="Adamska M."/>
            <person name="Darling A."/>
            <person name="Degnan S.M."/>
            <person name="Oakley T.H."/>
            <person name="Plachetzki D.C."/>
            <person name="Zhai Y."/>
            <person name="Adamski M."/>
            <person name="Calcino A."/>
            <person name="Cummins S.F."/>
            <person name="Goodstein D.M."/>
            <person name="Harris C."/>
            <person name="Jackson D.J."/>
            <person name="Leys S.P."/>
            <person name="Shu S."/>
            <person name="Woodcroft B.J."/>
            <person name="Vervoort M."/>
            <person name="Kosik K.S."/>
            <person name="Manning G."/>
            <person name="Degnan B.M."/>
            <person name="Rokhsar D.S."/>
        </authorList>
    </citation>
    <scope>NUCLEOTIDE SEQUENCE [LARGE SCALE GENOMIC DNA]</scope>
</reference>
<keyword evidence="4" id="KW-0479">Metal-binding</keyword>
<dbReference type="EnsemblMetazoa" id="Aqu2.1.22425_001">
    <property type="protein sequence ID" value="Aqu2.1.22425_001"/>
    <property type="gene ID" value="Aqu2.1.22425"/>
</dbReference>
<keyword evidence="7" id="KW-0460">Magnesium</keyword>
<dbReference type="PANTHER" id="PTHR13045:SF0">
    <property type="entry name" value="7-METHYLGUANOSINE PHOSPHATE-SPECIFIC 5'-NUCLEOTIDASE"/>
    <property type="match status" value="1"/>
</dbReference>
<dbReference type="GO" id="GO:0000287">
    <property type="term" value="F:magnesium ion binding"/>
    <property type="evidence" value="ECO:0007669"/>
    <property type="project" value="InterPro"/>
</dbReference>
<evidence type="ECO:0000256" key="5">
    <source>
        <dbReference type="ARBA" id="ARBA00022741"/>
    </source>
</evidence>
<dbReference type="GO" id="GO:0005737">
    <property type="term" value="C:cytoplasm"/>
    <property type="evidence" value="ECO:0007669"/>
    <property type="project" value="InterPro"/>
</dbReference>
<gene>
    <name evidence="9" type="primary">105313957</name>
</gene>
<dbReference type="EnsemblMetazoa" id="XM_020000648.1">
    <property type="protein sequence ID" value="XP_019856207.1"/>
    <property type="gene ID" value="LOC105313957"/>
</dbReference>
<dbReference type="GO" id="GO:0008253">
    <property type="term" value="F:5'-nucleotidase activity"/>
    <property type="evidence" value="ECO:0007669"/>
    <property type="project" value="UniProtKB-EC"/>
</dbReference>
<dbReference type="GO" id="GO:0000166">
    <property type="term" value="F:nucleotide binding"/>
    <property type="evidence" value="ECO:0007669"/>
    <property type="project" value="UniProtKB-KW"/>
</dbReference>
<evidence type="ECO:0000256" key="8">
    <source>
        <dbReference type="ARBA" id="ARBA00023080"/>
    </source>
</evidence>
<evidence type="ECO:0000256" key="1">
    <source>
        <dbReference type="ARBA" id="ARBA00000815"/>
    </source>
</evidence>
<dbReference type="SFLD" id="SFLDS00003">
    <property type="entry name" value="Haloacid_Dehalogenase"/>
    <property type="match status" value="1"/>
</dbReference>
<dbReference type="InParanoid" id="A0A1X7U3T1"/>
<dbReference type="EC" id="3.1.3.5" evidence="3"/>
<dbReference type="Proteomes" id="UP000007879">
    <property type="component" value="Unassembled WGS sequence"/>
</dbReference>
<protein>
    <recommendedName>
        <fullName evidence="3">5'-nucleotidase</fullName>
        <ecNumber evidence="3">3.1.3.5</ecNumber>
    </recommendedName>
</protein>
<comment type="catalytic activity">
    <reaction evidence="1">
        <text>a ribonucleoside 5'-phosphate + H2O = a ribonucleoside + phosphate</text>
        <dbReference type="Rhea" id="RHEA:12484"/>
        <dbReference type="ChEBI" id="CHEBI:15377"/>
        <dbReference type="ChEBI" id="CHEBI:18254"/>
        <dbReference type="ChEBI" id="CHEBI:43474"/>
        <dbReference type="ChEBI" id="CHEBI:58043"/>
        <dbReference type="EC" id="3.1.3.5"/>
    </reaction>
</comment>
<dbReference type="InterPro" id="IPR023214">
    <property type="entry name" value="HAD_sf"/>
</dbReference>
<keyword evidence="5" id="KW-0547">Nucleotide-binding</keyword>
<dbReference type="FunCoup" id="A0A1X7U3T1">
    <property type="interactions" value="291"/>
</dbReference>
<keyword evidence="10" id="KW-1185">Reference proteome</keyword>
<dbReference type="SFLD" id="SFLDG01128">
    <property type="entry name" value="C1.4:_5'-Nucleotidase_Like"/>
    <property type="match status" value="1"/>
</dbReference>
<evidence type="ECO:0000313" key="10">
    <source>
        <dbReference type="Proteomes" id="UP000007879"/>
    </source>
</evidence>
<keyword evidence="8" id="KW-0546">Nucleotide metabolism</keyword>
<evidence type="ECO:0000256" key="4">
    <source>
        <dbReference type="ARBA" id="ARBA00022723"/>
    </source>
</evidence>
<evidence type="ECO:0000256" key="6">
    <source>
        <dbReference type="ARBA" id="ARBA00022801"/>
    </source>
</evidence>
<keyword evidence="6" id="KW-0378">Hydrolase</keyword>
<comment type="similarity">
    <text evidence="2">Belongs to the pyrimidine 5'-nucleotidase family.</text>
</comment>
<evidence type="ECO:0000256" key="3">
    <source>
        <dbReference type="ARBA" id="ARBA00012643"/>
    </source>
</evidence>
<reference evidence="9" key="2">
    <citation type="submission" date="2017-05" db="UniProtKB">
        <authorList>
            <consortium name="EnsemblMetazoa"/>
        </authorList>
    </citation>
    <scope>IDENTIFICATION</scope>
</reference>
<dbReference type="OMA" id="GPERMQI"/>
<dbReference type="KEGG" id="aqu:105313957"/>
<dbReference type="SUPFAM" id="SSF56784">
    <property type="entry name" value="HAD-like"/>
    <property type="match status" value="1"/>
</dbReference>
<name>A0A1X7U3T1_AMPQE</name>
<dbReference type="EnsemblMetazoa" id="XM_011407794.2">
    <property type="protein sequence ID" value="XP_011406096.1"/>
    <property type="gene ID" value="LOC105313957"/>
</dbReference>
<dbReference type="eggNOG" id="KOG3128">
    <property type="taxonomic scope" value="Eukaryota"/>
</dbReference>
<evidence type="ECO:0000256" key="7">
    <source>
        <dbReference type="ARBA" id="ARBA00022842"/>
    </source>
</evidence>
<dbReference type="EnsemblMetazoa" id="XM_020000649.1">
    <property type="protein sequence ID" value="XP_019856208.1"/>
    <property type="gene ID" value="LOC105313957"/>
</dbReference>
<dbReference type="FunFam" id="1.10.150.340:FF:000001">
    <property type="entry name" value="Cytosolic 5-nucleotidase 3-like"/>
    <property type="match status" value="1"/>
</dbReference>
<dbReference type="STRING" id="400682.A0A1X7U3T1"/>
<dbReference type="GO" id="GO:0009117">
    <property type="term" value="P:nucleotide metabolic process"/>
    <property type="evidence" value="ECO:0007669"/>
    <property type="project" value="UniProtKB-KW"/>
</dbReference>
<dbReference type="OrthoDB" id="10014216at2759"/>
<dbReference type="AlphaFoldDB" id="A0A1X7U3T1"/>
<dbReference type="PANTHER" id="PTHR13045">
    <property type="entry name" value="5'-NUCLEOTIDASE"/>
    <property type="match status" value="1"/>
</dbReference>